<feature type="domain" description="HNH nuclease" evidence="5">
    <location>
        <begin position="11"/>
        <end position="67"/>
    </location>
</feature>
<keyword evidence="1" id="KW-0540">Nuclease</keyword>
<evidence type="ECO:0000313" key="6">
    <source>
        <dbReference type="EMBL" id="MBD8028159.1"/>
    </source>
</evidence>
<dbReference type="InterPro" id="IPR003615">
    <property type="entry name" value="HNH_nuc"/>
</dbReference>
<comment type="caution">
    <text evidence="6">The sequence shown here is derived from an EMBL/GenBank/DDBJ whole genome shotgun (WGS) entry which is preliminary data.</text>
</comment>
<comment type="similarity">
    <text evidence="3">Belongs to the HNH nuclease family.</text>
</comment>
<keyword evidence="2" id="KW-0378">Hydrolase</keyword>
<dbReference type="Proteomes" id="UP000640930">
    <property type="component" value="Unassembled WGS sequence"/>
</dbReference>
<protein>
    <recommendedName>
        <fullName evidence="4">Putative HNH nuclease YajD</fullName>
    </recommendedName>
</protein>
<dbReference type="Gene3D" id="1.10.30.50">
    <property type="match status" value="1"/>
</dbReference>
<organism evidence="6 7">
    <name type="scientific">Ureibacillus galli</name>
    <dbReference type="NCBI Taxonomy" id="2762222"/>
    <lineage>
        <taxon>Bacteria</taxon>
        <taxon>Bacillati</taxon>
        <taxon>Bacillota</taxon>
        <taxon>Bacilli</taxon>
        <taxon>Bacillales</taxon>
        <taxon>Caryophanaceae</taxon>
        <taxon>Ureibacillus</taxon>
    </lineage>
</organism>
<dbReference type="PANTHER" id="PTHR41286:SF1">
    <property type="entry name" value="HNH NUCLEASE YAJD-RELATED"/>
    <property type="match status" value="1"/>
</dbReference>
<proteinExistence type="inferred from homology"/>
<dbReference type="CDD" id="cd00085">
    <property type="entry name" value="HNHc"/>
    <property type="match status" value="1"/>
</dbReference>
<name>A0ABR8XG53_9BACL</name>
<evidence type="ECO:0000256" key="4">
    <source>
        <dbReference type="ARBA" id="ARBA00040194"/>
    </source>
</evidence>
<reference evidence="6 7" key="1">
    <citation type="submission" date="2020-08" db="EMBL/GenBank/DDBJ databases">
        <title>A Genomic Blueprint of the Chicken Gut Microbiome.</title>
        <authorList>
            <person name="Gilroy R."/>
            <person name="Ravi A."/>
            <person name="Getino M."/>
            <person name="Pursley I."/>
            <person name="Horton D.L."/>
            <person name="Alikhan N.-F."/>
            <person name="Baker D."/>
            <person name="Gharbi K."/>
            <person name="Hall N."/>
            <person name="Watson M."/>
            <person name="Adriaenssens E.M."/>
            <person name="Foster-Nyarko E."/>
            <person name="Jarju S."/>
            <person name="Secka A."/>
            <person name="Antonio M."/>
            <person name="Oren A."/>
            <person name="Chaudhuri R."/>
            <person name="La Ragione R.M."/>
            <person name="Hildebrand F."/>
            <person name="Pallen M.J."/>
        </authorList>
    </citation>
    <scope>NUCLEOTIDE SEQUENCE [LARGE SCALE GENOMIC DNA]</scope>
    <source>
        <strain evidence="6 7">Re31</strain>
    </source>
</reference>
<dbReference type="PANTHER" id="PTHR41286">
    <property type="entry name" value="HNH NUCLEASE YAJD-RELATED"/>
    <property type="match status" value="1"/>
</dbReference>
<evidence type="ECO:0000256" key="1">
    <source>
        <dbReference type="ARBA" id="ARBA00022722"/>
    </source>
</evidence>
<evidence type="ECO:0000259" key="5">
    <source>
        <dbReference type="SMART" id="SM00507"/>
    </source>
</evidence>
<dbReference type="GO" id="GO:0004519">
    <property type="term" value="F:endonuclease activity"/>
    <property type="evidence" value="ECO:0007669"/>
    <property type="project" value="UniProtKB-KW"/>
</dbReference>
<keyword evidence="6" id="KW-0255">Endonuclease</keyword>
<gene>
    <name evidence="6" type="ORF">H9636_16040</name>
</gene>
<accession>A0ABR8XG53</accession>
<evidence type="ECO:0000256" key="2">
    <source>
        <dbReference type="ARBA" id="ARBA00022801"/>
    </source>
</evidence>
<dbReference type="EMBL" id="JACSQA010000032">
    <property type="protein sequence ID" value="MBD8028159.1"/>
    <property type="molecule type" value="Genomic_DNA"/>
</dbReference>
<dbReference type="RefSeq" id="WP_191708570.1">
    <property type="nucleotide sequence ID" value="NZ_JACSQA010000032.1"/>
</dbReference>
<dbReference type="SMART" id="SM00507">
    <property type="entry name" value="HNHc"/>
    <property type="match status" value="1"/>
</dbReference>
<keyword evidence="7" id="KW-1185">Reference proteome</keyword>
<evidence type="ECO:0000256" key="3">
    <source>
        <dbReference type="ARBA" id="ARBA00038412"/>
    </source>
</evidence>
<evidence type="ECO:0000313" key="7">
    <source>
        <dbReference type="Proteomes" id="UP000640930"/>
    </source>
</evidence>
<dbReference type="InterPro" id="IPR002711">
    <property type="entry name" value="HNH"/>
</dbReference>
<dbReference type="Pfam" id="PF01844">
    <property type="entry name" value="HNH"/>
    <property type="match status" value="1"/>
</dbReference>
<sequence>MNFYKSKPWKRKRITVLKRDEYQCRECKRYGKNREATTVHHCNPLETHPKYRLESWNLVSLCAKCHDAMHDRSNDVLTALGEYWREKVTPPK</sequence>